<dbReference type="EMBL" id="CADCWG010000004">
    <property type="protein sequence ID" value="CAA9533283.1"/>
    <property type="molecule type" value="Genomic_DNA"/>
</dbReference>
<keyword evidence="2" id="KW-0472">Membrane</keyword>
<evidence type="ECO:0000256" key="2">
    <source>
        <dbReference type="SAM" id="Phobius"/>
    </source>
</evidence>
<feature type="compositionally biased region" description="Pro residues" evidence="1">
    <location>
        <begin position="617"/>
        <end position="626"/>
    </location>
</feature>
<accession>A0A6J4TWD8</accession>
<evidence type="ECO:0000313" key="3">
    <source>
        <dbReference type="EMBL" id="CAA9533283.1"/>
    </source>
</evidence>
<feature type="region of interest" description="Disordered" evidence="1">
    <location>
        <begin position="582"/>
        <end position="650"/>
    </location>
</feature>
<reference evidence="3" key="1">
    <citation type="submission" date="2020-02" db="EMBL/GenBank/DDBJ databases">
        <authorList>
            <person name="Meier V. D."/>
        </authorList>
    </citation>
    <scope>NUCLEOTIDE SEQUENCE</scope>
    <source>
        <strain evidence="3">AVDCRST_MAG49</strain>
    </source>
</reference>
<organism evidence="3">
    <name type="scientific">uncultured Thermomicrobiales bacterium</name>
    <dbReference type="NCBI Taxonomy" id="1645740"/>
    <lineage>
        <taxon>Bacteria</taxon>
        <taxon>Pseudomonadati</taxon>
        <taxon>Thermomicrobiota</taxon>
        <taxon>Thermomicrobia</taxon>
        <taxon>Thermomicrobiales</taxon>
        <taxon>environmental samples</taxon>
    </lineage>
</organism>
<gene>
    <name evidence="3" type="ORF">AVDCRST_MAG49-50</name>
</gene>
<feature type="transmembrane region" description="Helical" evidence="2">
    <location>
        <begin position="226"/>
        <end position="251"/>
    </location>
</feature>
<dbReference type="SUPFAM" id="SSF58104">
    <property type="entry name" value="Methyl-accepting chemotaxis protein (MCP) signaling domain"/>
    <property type="match status" value="1"/>
</dbReference>
<sequence length="650" mass="68853">MQLRPKATAPGRAPGPSQDPGPDAPDGSNLLQTTARFPVATGGTSSTSGTGGTAGRGGGATGDPFGAARGRGRDDEATLPPLDGGRPIQHPELVGRRELADEIEGMAAAIQEVDPRAAERMTDLSRSIGTEAGRVRWADVDLRRAFNTERIAHAWAVRREGGYASGSIDFASRIRDVLVLVPLLLTWFAFYEASKAYDQYLTNNPDEVRSPFLLLWQRGFGGEGSVLATSFSTVALIDAILIALIILLTFYSQGRRDQRDDKIALTATRFQTDLDNIFGAAAVALANDRAGRPALLAQSVERLAERFERSSANLLSQLQVEHNRLEQVAALREREFADFGVFASGMRAGAEETHRLLVDLRQLSTGLNAALEDLTSEVGIAGDQQRTLLGAVGNLERLVSSGIQSDQAVTRQLTSAAGNLAEAADRALSGSEAAAQAGRIASEAVRGIAELTTALATGQARVESAVATEAEANARLADALRGSNNGVANSAKLLNEIGAGLAQLQDEFARIADQSVSQSETMHQMLNEQGTIANNLTQVARDLSSVGIATAQRQREVNEDLSGLVSRLDGLTTVLTRVTAGTSGAAGFQQPGPVAPRGDPRGDLRGDLQGGNGSYTPPRPVAPAPDPIDRDRDRDRASLWPRANQRRPGQ</sequence>
<feature type="region of interest" description="Disordered" evidence="1">
    <location>
        <begin position="1"/>
        <end position="89"/>
    </location>
</feature>
<feature type="transmembrane region" description="Helical" evidence="2">
    <location>
        <begin position="177"/>
        <end position="194"/>
    </location>
</feature>
<feature type="compositionally biased region" description="Gly residues" evidence="1">
    <location>
        <begin position="49"/>
        <end position="61"/>
    </location>
</feature>
<keyword evidence="2" id="KW-1133">Transmembrane helix</keyword>
<dbReference type="AlphaFoldDB" id="A0A6J4TWD8"/>
<name>A0A6J4TWD8_9BACT</name>
<feature type="compositionally biased region" description="Basic and acidic residues" evidence="1">
    <location>
        <begin position="627"/>
        <end position="637"/>
    </location>
</feature>
<evidence type="ECO:0000256" key="1">
    <source>
        <dbReference type="SAM" id="MobiDB-lite"/>
    </source>
</evidence>
<keyword evidence="2" id="KW-0812">Transmembrane</keyword>
<evidence type="ECO:0008006" key="4">
    <source>
        <dbReference type="Google" id="ProtNLM"/>
    </source>
</evidence>
<proteinExistence type="predicted"/>
<protein>
    <recommendedName>
        <fullName evidence="4">Methyl-accepting chemotaxis protein</fullName>
    </recommendedName>
</protein>